<gene>
    <name evidence="3" type="ORF">A5771_11225</name>
</gene>
<evidence type="ECO:0000256" key="1">
    <source>
        <dbReference type="ARBA" id="ARBA00048819"/>
    </source>
</evidence>
<dbReference type="InterPro" id="IPR050141">
    <property type="entry name" value="GCL_type2/YbdK_subfam"/>
</dbReference>
<dbReference type="OrthoDB" id="240589at2"/>
<dbReference type="PIRSF" id="PIRSF012666">
    <property type="entry name" value="UCP012666"/>
    <property type="match status" value="1"/>
</dbReference>
<proteinExistence type="predicted"/>
<dbReference type="SUPFAM" id="SSF55931">
    <property type="entry name" value="Glutamine synthetase/guanido kinase"/>
    <property type="match status" value="1"/>
</dbReference>
<dbReference type="PANTHER" id="PTHR36510:SF3">
    <property type="entry name" value="CONSERVED PROTEIN"/>
    <property type="match status" value="1"/>
</dbReference>
<comment type="catalytic activity">
    <reaction evidence="1">
        <text>L-cysteine + L-glutamate + ATP = gamma-L-glutamyl-L-cysteine + ADP + phosphate + H(+)</text>
        <dbReference type="Rhea" id="RHEA:13285"/>
        <dbReference type="ChEBI" id="CHEBI:15378"/>
        <dbReference type="ChEBI" id="CHEBI:29985"/>
        <dbReference type="ChEBI" id="CHEBI:30616"/>
        <dbReference type="ChEBI" id="CHEBI:35235"/>
        <dbReference type="ChEBI" id="CHEBI:43474"/>
        <dbReference type="ChEBI" id="CHEBI:58173"/>
        <dbReference type="ChEBI" id="CHEBI:456216"/>
        <dbReference type="EC" id="6.3.2.2"/>
    </reaction>
</comment>
<sequence>MGDEVKRTDYSRTQRQLYRQKIQQCLDVFERMLAQSSFDCDDQPLTGMEIEANLVGGDYRPVMANSDVLARIDDPAYQRELGAFNIEFNVPPRPLPGRLGLELEAEVRASLNAAEVKAHADGARIVMIGILPTLMPEHLTGDWMSESARYAALNDSIFAARGEDLAIDIDGPEPLSLQATTIAPESACTSMQLHLQVSPAQFADHWNAAQVLAGPQLALGANSPYFFGHRLWAETRVELFAQSTDTRPDELKNQGVRPRVWFGERWITSIFDLFEENVRYFPSLLPEVSEEDPAAELAQGRTPQLAELRLHNGTVYRWNRPVYDVVDGRPHLRVENRVLPSGPTVADMLANAVFYYGLLRRMARERRPLWTQMSFAAAHRNFRAAARHGLDARLDWPELGEVSVAELTRRELLPMARQGLDEWGVAAEVSDRFLGIIEGRIDSGRNGATWQVATVRALQAQGMSRPDALAEMLRRYCAHMHTNQPVHTWQWPDCPAPQPARPSPASSPN</sequence>
<dbReference type="RefSeq" id="WP_064855597.1">
    <property type="nucleotide sequence ID" value="NZ_LZIM01000091.1"/>
</dbReference>
<organism evidence="3 4">
    <name type="scientific">Mycolicibacter sinensis (strain JDM601)</name>
    <name type="common">Mycobacterium sinense</name>
    <dbReference type="NCBI Taxonomy" id="875328"/>
    <lineage>
        <taxon>Bacteria</taxon>
        <taxon>Bacillati</taxon>
        <taxon>Actinomycetota</taxon>
        <taxon>Actinomycetes</taxon>
        <taxon>Mycobacteriales</taxon>
        <taxon>Mycobacteriaceae</taxon>
        <taxon>Mycolicibacter</taxon>
    </lineage>
</organism>
<protein>
    <submittedName>
        <fullName evidence="3">Glutamate--cysteine ligase</fullName>
    </submittedName>
</protein>
<dbReference type="AlphaFoldDB" id="A0A1A2EJH2"/>
<dbReference type="InterPro" id="IPR016602">
    <property type="entry name" value="UCP012666"/>
</dbReference>
<dbReference type="EMBL" id="LZIN01000066">
    <property type="protein sequence ID" value="OBG04649.1"/>
    <property type="molecule type" value="Genomic_DNA"/>
</dbReference>
<dbReference type="InterPro" id="IPR014746">
    <property type="entry name" value="Gln_synth/guanido_kin_cat_dom"/>
</dbReference>
<evidence type="ECO:0000313" key="4">
    <source>
        <dbReference type="Proteomes" id="UP000093985"/>
    </source>
</evidence>
<feature type="region of interest" description="Disordered" evidence="2">
    <location>
        <begin position="487"/>
        <end position="509"/>
    </location>
</feature>
<evidence type="ECO:0000313" key="3">
    <source>
        <dbReference type="EMBL" id="OBG04649.1"/>
    </source>
</evidence>
<dbReference type="PANTHER" id="PTHR36510">
    <property type="entry name" value="GLUTAMATE--CYSTEINE LIGASE 2-RELATED"/>
    <property type="match status" value="1"/>
</dbReference>
<accession>A0A1A2EJH2</accession>
<dbReference type="InterPro" id="IPR006336">
    <property type="entry name" value="GCS2"/>
</dbReference>
<dbReference type="Pfam" id="PF04107">
    <property type="entry name" value="GCS2"/>
    <property type="match status" value="1"/>
</dbReference>
<feature type="compositionally biased region" description="Pro residues" evidence="2">
    <location>
        <begin position="494"/>
        <end position="509"/>
    </location>
</feature>
<dbReference type="Gene3D" id="3.30.590.20">
    <property type="match status" value="1"/>
</dbReference>
<comment type="caution">
    <text evidence="3">The sequence shown here is derived from an EMBL/GenBank/DDBJ whole genome shotgun (WGS) entry which is preliminary data.</text>
</comment>
<name>A0A1A2EJH2_MYCSD</name>
<evidence type="ECO:0000256" key="2">
    <source>
        <dbReference type="SAM" id="MobiDB-lite"/>
    </source>
</evidence>
<reference evidence="4" key="1">
    <citation type="submission" date="2016-06" db="EMBL/GenBank/DDBJ databases">
        <authorList>
            <person name="Sutton G."/>
            <person name="Brinkac L."/>
            <person name="Sanka R."/>
            <person name="Adams M."/>
            <person name="Lau E."/>
            <person name="Mehaffy C."/>
            <person name="Tameris M."/>
            <person name="Hatherill M."/>
            <person name="Hanekom W."/>
            <person name="Mahomed H."/>
            <person name="Mcshane H."/>
        </authorList>
    </citation>
    <scope>NUCLEOTIDE SEQUENCE [LARGE SCALE GENOMIC DNA]</scope>
    <source>
        <strain evidence="4">852014-51077_SCH5608930-a</strain>
    </source>
</reference>
<dbReference type="GO" id="GO:0016879">
    <property type="term" value="F:ligase activity, forming carbon-nitrogen bonds"/>
    <property type="evidence" value="ECO:0007669"/>
    <property type="project" value="TreeGrafter"/>
</dbReference>
<dbReference type="Proteomes" id="UP000093985">
    <property type="component" value="Unassembled WGS sequence"/>
</dbReference>
<keyword evidence="3" id="KW-0436">Ligase</keyword>